<sequence length="151" mass="16908">MASTSCPEVVTYNLNGKMVYVPPAQSYEQALDFALKEFADDLRNIKRDRISFSVLVHAEKSLRSVRIGAMAWPAVVSSLKRFEIIEVRVQPELYVEHVDGPPGYHVVTGEGESKEATEFYARSNPTRTPVKITSQKHPAGKGGIKPFFRLK</sequence>
<evidence type="ECO:0000313" key="1">
    <source>
        <dbReference type="EMBL" id="KIM75821.1"/>
    </source>
</evidence>
<dbReference type="HOGENOM" id="CLU_132760_0_0_1"/>
<name>A0A0C3F7I4_PILCF</name>
<dbReference type="EMBL" id="KN833042">
    <property type="protein sequence ID" value="KIM75821.1"/>
    <property type="molecule type" value="Genomic_DNA"/>
</dbReference>
<evidence type="ECO:0000313" key="2">
    <source>
        <dbReference type="Proteomes" id="UP000054166"/>
    </source>
</evidence>
<proteinExistence type="predicted"/>
<gene>
    <name evidence="1" type="ORF">PILCRDRAFT_826967</name>
</gene>
<keyword evidence="2" id="KW-1185">Reference proteome</keyword>
<dbReference type="AlphaFoldDB" id="A0A0C3F7I4"/>
<dbReference type="Proteomes" id="UP000054166">
    <property type="component" value="Unassembled WGS sequence"/>
</dbReference>
<reference evidence="1 2" key="1">
    <citation type="submission" date="2014-04" db="EMBL/GenBank/DDBJ databases">
        <authorList>
            <consortium name="DOE Joint Genome Institute"/>
            <person name="Kuo A."/>
            <person name="Tarkka M."/>
            <person name="Buscot F."/>
            <person name="Kohler A."/>
            <person name="Nagy L.G."/>
            <person name="Floudas D."/>
            <person name="Copeland A."/>
            <person name="Barry K.W."/>
            <person name="Cichocki N."/>
            <person name="Veneault-Fourrey C."/>
            <person name="LaButti K."/>
            <person name="Lindquist E.A."/>
            <person name="Lipzen A."/>
            <person name="Lundell T."/>
            <person name="Morin E."/>
            <person name="Murat C."/>
            <person name="Sun H."/>
            <person name="Tunlid A."/>
            <person name="Henrissat B."/>
            <person name="Grigoriev I.V."/>
            <person name="Hibbett D.S."/>
            <person name="Martin F."/>
            <person name="Nordberg H.P."/>
            <person name="Cantor M.N."/>
            <person name="Hua S.X."/>
        </authorList>
    </citation>
    <scope>NUCLEOTIDE SEQUENCE [LARGE SCALE GENOMIC DNA]</scope>
    <source>
        <strain evidence="1 2">F 1598</strain>
    </source>
</reference>
<protein>
    <submittedName>
        <fullName evidence="1">Uncharacterized protein</fullName>
    </submittedName>
</protein>
<dbReference type="InParanoid" id="A0A0C3F7I4"/>
<reference evidence="2" key="2">
    <citation type="submission" date="2015-01" db="EMBL/GenBank/DDBJ databases">
        <title>Evolutionary Origins and Diversification of the Mycorrhizal Mutualists.</title>
        <authorList>
            <consortium name="DOE Joint Genome Institute"/>
            <consortium name="Mycorrhizal Genomics Consortium"/>
            <person name="Kohler A."/>
            <person name="Kuo A."/>
            <person name="Nagy L.G."/>
            <person name="Floudas D."/>
            <person name="Copeland A."/>
            <person name="Barry K.W."/>
            <person name="Cichocki N."/>
            <person name="Veneault-Fourrey C."/>
            <person name="LaButti K."/>
            <person name="Lindquist E.A."/>
            <person name="Lipzen A."/>
            <person name="Lundell T."/>
            <person name="Morin E."/>
            <person name="Murat C."/>
            <person name="Riley R."/>
            <person name="Ohm R."/>
            <person name="Sun H."/>
            <person name="Tunlid A."/>
            <person name="Henrissat B."/>
            <person name="Grigoriev I.V."/>
            <person name="Hibbett D.S."/>
            <person name="Martin F."/>
        </authorList>
    </citation>
    <scope>NUCLEOTIDE SEQUENCE [LARGE SCALE GENOMIC DNA]</scope>
    <source>
        <strain evidence="2">F 1598</strain>
    </source>
</reference>
<organism evidence="1 2">
    <name type="scientific">Piloderma croceum (strain F 1598)</name>
    <dbReference type="NCBI Taxonomy" id="765440"/>
    <lineage>
        <taxon>Eukaryota</taxon>
        <taxon>Fungi</taxon>
        <taxon>Dikarya</taxon>
        <taxon>Basidiomycota</taxon>
        <taxon>Agaricomycotina</taxon>
        <taxon>Agaricomycetes</taxon>
        <taxon>Agaricomycetidae</taxon>
        <taxon>Atheliales</taxon>
        <taxon>Atheliaceae</taxon>
        <taxon>Piloderma</taxon>
    </lineage>
</organism>
<accession>A0A0C3F7I4</accession>
<dbReference type="OrthoDB" id="3198848at2759"/>